<dbReference type="CDD" id="cd12952">
    <property type="entry name" value="MMP_ACEL2062"/>
    <property type="match status" value="1"/>
</dbReference>
<reference evidence="1 2" key="1">
    <citation type="submission" date="2019-01" db="EMBL/GenBank/DDBJ databases">
        <title>Ktedonosporobacter rubrisoli SCAWS-G2.</title>
        <authorList>
            <person name="Huang Y."/>
            <person name="Yan B."/>
        </authorList>
    </citation>
    <scope>NUCLEOTIDE SEQUENCE [LARGE SCALE GENOMIC DNA]</scope>
    <source>
        <strain evidence="1 2">SCAWS-G2</strain>
    </source>
</reference>
<dbReference type="AlphaFoldDB" id="A0A4P6K834"/>
<evidence type="ECO:0000313" key="2">
    <source>
        <dbReference type="Proteomes" id="UP000290365"/>
    </source>
</evidence>
<organism evidence="1 2">
    <name type="scientific">Ktedonosporobacter rubrisoli</name>
    <dbReference type="NCBI Taxonomy" id="2509675"/>
    <lineage>
        <taxon>Bacteria</taxon>
        <taxon>Bacillati</taxon>
        <taxon>Chloroflexota</taxon>
        <taxon>Ktedonobacteria</taxon>
        <taxon>Ktedonobacterales</taxon>
        <taxon>Ktedonosporobacteraceae</taxon>
        <taxon>Ktedonosporobacter</taxon>
    </lineage>
</organism>
<name>A0A4P6K834_KTERU</name>
<dbReference type="Proteomes" id="UP000290365">
    <property type="component" value="Chromosome"/>
</dbReference>
<dbReference type="Gene3D" id="3.30.2010.20">
    <property type="match status" value="1"/>
</dbReference>
<dbReference type="OrthoDB" id="9806895at2"/>
<dbReference type="KEGG" id="kbs:EPA93_47900"/>
<protein>
    <submittedName>
        <fullName evidence="1">Metallopeptidase family protein</fullName>
    </submittedName>
</protein>
<accession>A0A4P6K834</accession>
<dbReference type="Pfam" id="PF06262">
    <property type="entry name" value="Zincin_1"/>
    <property type="match status" value="1"/>
</dbReference>
<dbReference type="EMBL" id="CP035758">
    <property type="protein sequence ID" value="QBD83806.1"/>
    <property type="molecule type" value="Genomic_DNA"/>
</dbReference>
<gene>
    <name evidence="1" type="ORF">EPA93_47900</name>
</gene>
<keyword evidence="2" id="KW-1185">Reference proteome</keyword>
<sequence>MENEQHYDQTLTDFEQLVREALDAIPSEFHEQMDNLVVLVEDEPDSALIETLYGGNISGRGWLLGLYQGIPLTQQSYSQTRLPERITIYQRNIELYCQGDPERIREQVRSTVLHEVAHHFGMDHHDMPIWVR</sequence>
<evidence type="ECO:0000313" key="1">
    <source>
        <dbReference type="EMBL" id="QBD83806.1"/>
    </source>
</evidence>
<dbReference type="InterPro" id="IPR038555">
    <property type="entry name" value="Zincin_1_sf"/>
</dbReference>
<dbReference type="InterPro" id="IPR010428">
    <property type="entry name" value="Zincin_1"/>
</dbReference>
<dbReference type="SUPFAM" id="SSF55486">
    <property type="entry name" value="Metalloproteases ('zincins'), catalytic domain"/>
    <property type="match status" value="1"/>
</dbReference>
<proteinExistence type="predicted"/>